<evidence type="ECO:0000256" key="6">
    <source>
        <dbReference type="ARBA" id="ARBA00023032"/>
    </source>
</evidence>
<dbReference type="Pfam" id="PF00528">
    <property type="entry name" value="BPD_transp_1"/>
    <property type="match status" value="1"/>
</dbReference>
<dbReference type="CDD" id="cd06261">
    <property type="entry name" value="TM_PBP2"/>
    <property type="match status" value="1"/>
</dbReference>
<comment type="subcellular location">
    <subcellularLocation>
        <location evidence="1 9">Cell membrane</location>
        <topology evidence="1 9">Multi-pass membrane protein</topology>
    </subcellularLocation>
</comment>
<keyword evidence="7 9" id="KW-0472">Membrane</keyword>
<evidence type="ECO:0000256" key="9">
    <source>
        <dbReference type="RuleBase" id="RU363032"/>
    </source>
</evidence>
<feature type="transmembrane region" description="Helical" evidence="9">
    <location>
        <begin position="203"/>
        <end position="223"/>
    </location>
</feature>
<dbReference type="EMBL" id="NHSJ01000092">
    <property type="protein sequence ID" value="PPQ29447.1"/>
    <property type="molecule type" value="Genomic_DNA"/>
</dbReference>
<protein>
    <recommendedName>
        <fullName evidence="11">ABC transmembrane type-1 domain-containing protein</fullName>
    </recommendedName>
</protein>
<keyword evidence="13" id="KW-1185">Reference proteome</keyword>
<dbReference type="GO" id="GO:0015419">
    <property type="term" value="F:ABC-type sulfate transporter activity"/>
    <property type="evidence" value="ECO:0007669"/>
    <property type="project" value="InterPro"/>
</dbReference>
<dbReference type="AlphaFoldDB" id="A0A2S6N4C7"/>
<gene>
    <name evidence="12" type="ORF">CCR94_15175</name>
</gene>
<comment type="similarity">
    <text evidence="9">Belongs to the binding-protein-dependent transport system permease family.</text>
</comment>
<feature type="region of interest" description="Disordered" evidence="10">
    <location>
        <begin position="1"/>
        <end position="28"/>
    </location>
</feature>
<evidence type="ECO:0000259" key="11">
    <source>
        <dbReference type="PROSITE" id="PS50928"/>
    </source>
</evidence>
<dbReference type="Proteomes" id="UP000239089">
    <property type="component" value="Unassembled WGS sequence"/>
</dbReference>
<dbReference type="PANTHER" id="PTHR30406:SF8">
    <property type="entry name" value="SULFATE TRANSPORT SYSTEM PERMEASE PROTEIN CYST"/>
    <property type="match status" value="1"/>
</dbReference>
<feature type="transmembrane region" description="Helical" evidence="9">
    <location>
        <begin position="55"/>
        <end position="79"/>
    </location>
</feature>
<accession>A0A2S6N4C7</accession>
<sequence>MVAGPRRRPPSSPTAASSTSSTSRPTELFGRATPRASFACLECFMSRTHRVIPGLPLTLGYTLFYLSALVLLPLAALALKAGQMSAPEFFRVITDPVVTASLRLTFFASTLAALINAVFGLIVAWSLVRYDFPLRRLFDAVIDFPFALPTAVAGLTFANLFLKDGWLGGFGPRLVEGVNALAGLTGAGPLLPSGALDWLTFPYTGQTGGIVIVLVFVGLPFVVRTVQPVLLEWDPEYEIAARSLGAKPATIFARVIFPEIAPAWVSGVALAFARAVGEYGSVIFIAANIPGRSQIAPLQIVTRLDDFQYAQASAIGVVLLAISLLILLVINGLESFSRRHERTA</sequence>
<name>A0A2S6N4C7_9HYPH</name>
<evidence type="ECO:0000256" key="3">
    <source>
        <dbReference type="ARBA" id="ARBA00022448"/>
    </source>
</evidence>
<dbReference type="SUPFAM" id="SSF161098">
    <property type="entry name" value="MetI-like"/>
    <property type="match status" value="1"/>
</dbReference>
<dbReference type="InterPro" id="IPR005667">
    <property type="entry name" value="Sulph_transpt2"/>
</dbReference>
<evidence type="ECO:0000313" key="13">
    <source>
        <dbReference type="Proteomes" id="UP000239089"/>
    </source>
</evidence>
<feature type="domain" description="ABC transmembrane type-1" evidence="11">
    <location>
        <begin position="102"/>
        <end position="330"/>
    </location>
</feature>
<dbReference type="InterPro" id="IPR000515">
    <property type="entry name" value="MetI-like"/>
</dbReference>
<feature type="transmembrane region" description="Helical" evidence="9">
    <location>
        <begin position="140"/>
        <end position="162"/>
    </location>
</feature>
<keyword evidence="6" id="KW-0764">Sulfate transport</keyword>
<keyword evidence="5 9" id="KW-1133">Transmembrane helix</keyword>
<evidence type="ECO:0000313" key="12">
    <source>
        <dbReference type="EMBL" id="PPQ29447.1"/>
    </source>
</evidence>
<evidence type="ECO:0000256" key="7">
    <source>
        <dbReference type="ARBA" id="ARBA00023136"/>
    </source>
</evidence>
<evidence type="ECO:0000256" key="2">
    <source>
        <dbReference type="ARBA" id="ARBA00011779"/>
    </source>
</evidence>
<proteinExistence type="inferred from homology"/>
<dbReference type="InterPro" id="IPR035906">
    <property type="entry name" value="MetI-like_sf"/>
</dbReference>
<comment type="caution">
    <text evidence="12">The sequence shown here is derived from an EMBL/GenBank/DDBJ whole genome shotgun (WGS) entry which is preliminary data.</text>
</comment>
<dbReference type="PROSITE" id="PS50928">
    <property type="entry name" value="ABC_TM1"/>
    <property type="match status" value="1"/>
</dbReference>
<comment type="subunit">
    <text evidence="2">The complex is composed of two ATP-binding proteins (CysA), two transmembrane proteins (CysT and CysW) and a solute-binding protein (CysP).</text>
</comment>
<comment type="function">
    <text evidence="8">Part of the ABC transporter complex CysAWTP (TC 3.A.1.6.1) involved in sulfate/thiosulfate import. Probably responsible for the translocation of the substrate across the membrane.</text>
</comment>
<evidence type="ECO:0000256" key="8">
    <source>
        <dbReference type="ARBA" id="ARBA00025323"/>
    </source>
</evidence>
<feature type="transmembrane region" description="Helical" evidence="9">
    <location>
        <begin position="309"/>
        <end position="330"/>
    </location>
</feature>
<evidence type="ECO:0000256" key="4">
    <source>
        <dbReference type="ARBA" id="ARBA00022692"/>
    </source>
</evidence>
<organism evidence="12 13">
    <name type="scientific">Rhodoblastus sphagnicola</name>
    <dbReference type="NCBI Taxonomy" id="333368"/>
    <lineage>
        <taxon>Bacteria</taxon>
        <taxon>Pseudomonadati</taxon>
        <taxon>Pseudomonadota</taxon>
        <taxon>Alphaproteobacteria</taxon>
        <taxon>Hyphomicrobiales</taxon>
        <taxon>Rhodoblastaceae</taxon>
        <taxon>Rhodoblastus</taxon>
    </lineage>
</organism>
<feature type="compositionally biased region" description="Low complexity" evidence="10">
    <location>
        <begin position="13"/>
        <end position="26"/>
    </location>
</feature>
<dbReference type="Gene3D" id="1.10.3720.10">
    <property type="entry name" value="MetI-like"/>
    <property type="match status" value="1"/>
</dbReference>
<evidence type="ECO:0000256" key="10">
    <source>
        <dbReference type="SAM" id="MobiDB-lite"/>
    </source>
</evidence>
<evidence type="ECO:0000256" key="5">
    <source>
        <dbReference type="ARBA" id="ARBA00022989"/>
    </source>
</evidence>
<dbReference type="GO" id="GO:0005886">
    <property type="term" value="C:plasma membrane"/>
    <property type="evidence" value="ECO:0007669"/>
    <property type="project" value="UniProtKB-SubCell"/>
</dbReference>
<reference evidence="12 13" key="1">
    <citation type="journal article" date="2018" name="Arch. Microbiol.">
        <title>New insights into the metabolic potential of the phototrophic purple bacterium Rhodopila globiformis DSM 161(T) from its draft genome sequence and evidence for a vanadium-dependent nitrogenase.</title>
        <authorList>
            <person name="Imhoff J.F."/>
            <person name="Rahn T."/>
            <person name="Kunzel S."/>
            <person name="Neulinger S.C."/>
        </authorList>
    </citation>
    <scope>NUCLEOTIDE SEQUENCE [LARGE SCALE GENOMIC DNA]</scope>
    <source>
        <strain evidence="12 13">DSM 16996</strain>
    </source>
</reference>
<dbReference type="PANTHER" id="PTHR30406">
    <property type="entry name" value="SULFATE TRANSPORT SYSTEM PERMEASE PROTEIN"/>
    <property type="match status" value="1"/>
</dbReference>
<feature type="transmembrane region" description="Helical" evidence="9">
    <location>
        <begin position="106"/>
        <end position="128"/>
    </location>
</feature>
<keyword evidence="3 9" id="KW-0813">Transport</keyword>
<dbReference type="OrthoDB" id="9804629at2"/>
<keyword evidence="4 9" id="KW-0812">Transmembrane</keyword>
<evidence type="ECO:0000256" key="1">
    <source>
        <dbReference type="ARBA" id="ARBA00004651"/>
    </source>
</evidence>